<accession>A0A9N8UZ85</accession>
<name>A0A9N8UZ85_9GLOM</name>
<dbReference type="AlphaFoldDB" id="A0A9N8UZ85"/>
<comment type="caution">
    <text evidence="1">The sequence shown here is derived from an EMBL/GenBank/DDBJ whole genome shotgun (WGS) entry which is preliminary data.</text>
</comment>
<protein>
    <submittedName>
        <fullName evidence="1">3437_t:CDS:1</fullName>
    </submittedName>
</protein>
<keyword evidence="2" id="KW-1185">Reference proteome</keyword>
<sequence length="145" mass="16559">MPNRVRFNPIVQFIEPELFIKENEKKKLIGKLGFTLPPGNTSLDIHRNNGEAAENHEEVANRIVPVSQREDVDQPGGHPLRREGAFIALDLDDAQEATFIQEVNAVRQFQIPPEVFQEPQQAPRPERFSCFGEFIQEKATNDKKL</sequence>
<proteinExistence type="predicted"/>
<dbReference type="EMBL" id="CAJVPL010000040">
    <property type="protein sequence ID" value="CAG8437311.1"/>
    <property type="molecule type" value="Genomic_DNA"/>
</dbReference>
<organism evidence="1 2">
    <name type="scientific">Ambispora gerdemannii</name>
    <dbReference type="NCBI Taxonomy" id="144530"/>
    <lineage>
        <taxon>Eukaryota</taxon>
        <taxon>Fungi</taxon>
        <taxon>Fungi incertae sedis</taxon>
        <taxon>Mucoromycota</taxon>
        <taxon>Glomeromycotina</taxon>
        <taxon>Glomeromycetes</taxon>
        <taxon>Archaeosporales</taxon>
        <taxon>Ambisporaceae</taxon>
        <taxon>Ambispora</taxon>
    </lineage>
</organism>
<gene>
    <name evidence="1" type="ORF">AGERDE_LOCUS762</name>
</gene>
<evidence type="ECO:0000313" key="1">
    <source>
        <dbReference type="EMBL" id="CAG8437311.1"/>
    </source>
</evidence>
<dbReference type="Proteomes" id="UP000789831">
    <property type="component" value="Unassembled WGS sequence"/>
</dbReference>
<reference evidence="1" key="1">
    <citation type="submission" date="2021-06" db="EMBL/GenBank/DDBJ databases">
        <authorList>
            <person name="Kallberg Y."/>
            <person name="Tangrot J."/>
            <person name="Rosling A."/>
        </authorList>
    </citation>
    <scope>NUCLEOTIDE SEQUENCE</scope>
    <source>
        <strain evidence="1">MT106</strain>
    </source>
</reference>
<evidence type="ECO:0000313" key="2">
    <source>
        <dbReference type="Proteomes" id="UP000789831"/>
    </source>
</evidence>